<evidence type="ECO:0000256" key="1">
    <source>
        <dbReference type="ARBA" id="ARBA00004606"/>
    </source>
</evidence>
<dbReference type="PRINTS" id="PR02050">
    <property type="entry name" value="B14GALTRFASE"/>
</dbReference>
<dbReference type="InterPro" id="IPR027791">
    <property type="entry name" value="Galactosyl_T_C"/>
</dbReference>
<dbReference type="InterPro" id="IPR027995">
    <property type="entry name" value="Galactosyl_T_N"/>
</dbReference>
<dbReference type="GO" id="GO:0008378">
    <property type="term" value="F:galactosyltransferase activity"/>
    <property type="evidence" value="ECO:0007669"/>
    <property type="project" value="TreeGrafter"/>
</dbReference>
<evidence type="ECO:0000259" key="13">
    <source>
        <dbReference type="Pfam" id="PF13733"/>
    </source>
</evidence>
<dbReference type="Proteomes" id="UP000054632">
    <property type="component" value="Unassembled WGS sequence"/>
</dbReference>
<comment type="caution">
    <text evidence="15">The sequence shown here is derived from an EMBL/GenBank/DDBJ whole genome shotgun (WGS) entry which is preliminary data.</text>
</comment>
<dbReference type="EMBL" id="JYDR01000061">
    <property type="protein sequence ID" value="KRY71192.1"/>
    <property type="molecule type" value="Genomic_DNA"/>
</dbReference>
<keyword evidence="9 11" id="KW-0472">Membrane</keyword>
<evidence type="ECO:0000256" key="5">
    <source>
        <dbReference type="ARBA" id="ARBA00022679"/>
    </source>
</evidence>
<feature type="transmembrane region" description="Helical" evidence="11">
    <location>
        <begin position="29"/>
        <end position="50"/>
    </location>
</feature>
<keyword evidence="4" id="KW-0328">Glycosyltransferase</keyword>
<feature type="domain" description="Galactosyltransferase C-terminal" evidence="12">
    <location>
        <begin position="754"/>
        <end position="831"/>
    </location>
</feature>
<evidence type="ECO:0000256" key="8">
    <source>
        <dbReference type="ARBA" id="ARBA00022989"/>
    </source>
</evidence>
<dbReference type="SUPFAM" id="SSF53448">
    <property type="entry name" value="Nucleotide-diphospho-sugar transferases"/>
    <property type="match status" value="2"/>
</dbReference>
<evidence type="ECO:0000256" key="11">
    <source>
        <dbReference type="SAM" id="Phobius"/>
    </source>
</evidence>
<dbReference type="Gene3D" id="3.90.550.10">
    <property type="entry name" value="Spore Coat Polysaccharide Biosynthesis Protein SpsA, Chain A"/>
    <property type="match status" value="2"/>
</dbReference>
<feature type="domain" description="Galactosyltransferase C-terminal" evidence="12">
    <location>
        <begin position="242"/>
        <end position="318"/>
    </location>
</feature>
<organism evidence="15 17">
    <name type="scientific">Trichinella pseudospiralis</name>
    <name type="common">Parasitic roundworm</name>
    <dbReference type="NCBI Taxonomy" id="6337"/>
    <lineage>
        <taxon>Eukaryota</taxon>
        <taxon>Metazoa</taxon>
        <taxon>Ecdysozoa</taxon>
        <taxon>Nematoda</taxon>
        <taxon>Enoplea</taxon>
        <taxon>Dorylaimia</taxon>
        <taxon>Trichinellida</taxon>
        <taxon>Trichinellidae</taxon>
        <taxon>Trichinella</taxon>
    </lineage>
</organism>
<evidence type="ECO:0000313" key="14">
    <source>
        <dbReference type="EMBL" id="KRY71192.1"/>
    </source>
</evidence>
<protein>
    <submittedName>
        <fullName evidence="15">Beta-1,4-N-acetylgalactosaminyltransferase bre-4</fullName>
    </submittedName>
</protein>
<evidence type="ECO:0000256" key="10">
    <source>
        <dbReference type="ARBA" id="ARBA00023180"/>
    </source>
</evidence>
<dbReference type="AlphaFoldDB" id="A0A0V1IZS7"/>
<dbReference type="GO" id="GO:0006688">
    <property type="term" value="P:glycosphingolipid biosynthetic process"/>
    <property type="evidence" value="ECO:0007669"/>
    <property type="project" value="TreeGrafter"/>
</dbReference>
<accession>A0A0V1IZS7</accession>
<dbReference type="InterPro" id="IPR003859">
    <property type="entry name" value="Galactosyl_T"/>
</dbReference>
<reference evidence="16 17" key="1">
    <citation type="submission" date="2015-01" db="EMBL/GenBank/DDBJ databases">
        <title>Evolution of Trichinella species and genotypes.</title>
        <authorList>
            <person name="Korhonen P.K."/>
            <person name="Edoardo P."/>
            <person name="Giuseppe L.R."/>
            <person name="Gasser R.B."/>
        </authorList>
    </citation>
    <scope>NUCLEOTIDE SEQUENCE [LARGE SCALE GENOMIC DNA]</scope>
    <source>
        <strain evidence="14">ISS13</strain>
        <strain evidence="15">ISS176</strain>
    </source>
</reference>
<evidence type="ECO:0000256" key="2">
    <source>
        <dbReference type="ARBA" id="ARBA00004922"/>
    </source>
</evidence>
<dbReference type="Pfam" id="PF02709">
    <property type="entry name" value="Glyco_transf_7C"/>
    <property type="match status" value="2"/>
</dbReference>
<gene>
    <name evidence="15" type="primary">bre-4</name>
    <name evidence="14" type="ORF">T4A_497</name>
    <name evidence="15" type="ORF">T4C_5430</name>
</gene>
<evidence type="ECO:0000313" key="16">
    <source>
        <dbReference type="Proteomes" id="UP000054632"/>
    </source>
</evidence>
<evidence type="ECO:0000259" key="12">
    <source>
        <dbReference type="Pfam" id="PF02709"/>
    </source>
</evidence>
<keyword evidence="7" id="KW-0735">Signal-anchor</keyword>
<dbReference type="Pfam" id="PF13733">
    <property type="entry name" value="Glyco_transf_7N"/>
    <property type="match status" value="2"/>
</dbReference>
<dbReference type="GO" id="GO:0016020">
    <property type="term" value="C:membrane"/>
    <property type="evidence" value="ECO:0007669"/>
    <property type="project" value="UniProtKB-SubCell"/>
</dbReference>
<keyword evidence="5 15" id="KW-0808">Transferase</keyword>
<dbReference type="InterPro" id="IPR029044">
    <property type="entry name" value="Nucleotide-diphossugar_trans"/>
</dbReference>
<dbReference type="PANTHER" id="PTHR19300">
    <property type="entry name" value="BETA-1,4-GALACTOSYLTRANSFERASE"/>
    <property type="match status" value="1"/>
</dbReference>
<dbReference type="EMBL" id="JYDV01000157">
    <property type="protein sequence ID" value="KRZ28157.1"/>
    <property type="molecule type" value="Genomic_DNA"/>
</dbReference>
<evidence type="ECO:0000313" key="17">
    <source>
        <dbReference type="Proteomes" id="UP000054826"/>
    </source>
</evidence>
<name>A0A0V1IZS7_TRIPS</name>
<feature type="domain" description="Galactosyltransferase N-terminal" evidence="13">
    <location>
        <begin position="618"/>
        <end position="749"/>
    </location>
</feature>
<dbReference type="Proteomes" id="UP000054826">
    <property type="component" value="Unassembled WGS sequence"/>
</dbReference>
<dbReference type="UniPathway" id="UPA00378"/>
<dbReference type="CDD" id="cd00899">
    <property type="entry name" value="b4GalT"/>
    <property type="match status" value="2"/>
</dbReference>
<evidence type="ECO:0000256" key="6">
    <source>
        <dbReference type="ARBA" id="ARBA00022692"/>
    </source>
</evidence>
<proteinExistence type="inferred from homology"/>
<evidence type="ECO:0000256" key="3">
    <source>
        <dbReference type="ARBA" id="ARBA00005735"/>
    </source>
</evidence>
<keyword evidence="6 11" id="KW-0812">Transmembrane</keyword>
<evidence type="ECO:0000313" key="15">
    <source>
        <dbReference type="EMBL" id="KRZ28157.1"/>
    </source>
</evidence>
<evidence type="ECO:0000256" key="7">
    <source>
        <dbReference type="ARBA" id="ARBA00022968"/>
    </source>
</evidence>
<evidence type="ECO:0000256" key="9">
    <source>
        <dbReference type="ARBA" id="ARBA00023136"/>
    </source>
</evidence>
<feature type="domain" description="Galactosyltransferase N-terminal" evidence="13">
    <location>
        <begin position="113"/>
        <end position="237"/>
    </location>
</feature>
<keyword evidence="10" id="KW-0325">Glycoprotein</keyword>
<evidence type="ECO:0000256" key="4">
    <source>
        <dbReference type="ARBA" id="ARBA00022676"/>
    </source>
</evidence>
<sequence length="896" mass="104394">MLTSLMVPFIVFSFQQSTMDWNQRFKFSYFIKLAFVTLLIFSMCSLRYGFLFDMFDVRRETIRRLTDYLNQARVNGVICRPYFLLEDAQFSNLLHAQNSFYSKFLPFGFTRKFDGLLKVNFSSPTFEELQRKFQEVNDGGLHVPRNCTSVDDVAIIIPYRDRDQHLRTLLLNLHSFLIRQQLYYKIFIIEQVKKQTFNRGKLMNVGFMEAMRLHNWTCLVFHDVDLLPENDLNSYSCLDTPRHLSVAVDKFSYRLPYASIFGGVTALTAQQFRRINGFSNDYWGWGGEDDDFYIRVNLGKYVIHRHSEQIGRYKMIKHSPELLNEANPCRHALLRHASRRWRMDGLNSISYTVLNTTEHQLFTRILVDLREVVFRNRNSRICNVIICRSAYQLYLEELIGIDVFQCRSQIAVQQMRAVAVTLDMWADYKPTPGGKLYPSVVLSSAHDCTFHFDAFCLIRSRTLECQIFVHDKRSRHYADEFVLSVQTKACKGDVFIFNCSLQHDDIIVENKEFSKKEAKQEERNTTATTMDDSQVYSKDARCGFTSWPHCLQVTFASLLVLCIFCIYVLYPSNSLLNLQDDFKQITLLSSSSLSPSLSLSLSLSSSSSSPMIRSKEICRPTPLRHDGKLNVEFSSPEFSQLEALYSEVNNGGSFYPQDCTPPDDVAIIIPYRDRDLHLRTFLLNIHSFLMRQKLHYQIFVVEQVANQTFNRGKLMNVGYVEAQRLFNWSCLVFHDVDLLPENDLNPYWCVDTPRHLSAAVDKFQYKLPYQTIFGGVSALTAAQFEVINGFSNNFWGWGGEDDDMYSRVLLGHFSVHRHPGKYARYKMIKHQQESMNNANACRFNLLKFTNMLWRRSGLSNLNYRLLNISVNRLYTKMTVDLYEEQSRREIRGFCAG</sequence>
<dbReference type="GO" id="GO:0033842">
    <property type="term" value="F:N-acetyl-beta-glucosaminyl-derivative 4-beta-N-acetylgalactosaminyltransferase activity"/>
    <property type="evidence" value="ECO:0007669"/>
    <property type="project" value="TreeGrafter"/>
</dbReference>
<dbReference type="GO" id="GO:0005975">
    <property type="term" value="P:carbohydrate metabolic process"/>
    <property type="evidence" value="ECO:0007669"/>
    <property type="project" value="InterPro"/>
</dbReference>
<dbReference type="PANTHER" id="PTHR19300:SF57">
    <property type="entry name" value="BETA-1,4-N-ACETYLGALACTOSAMINYLTRANSFERASE"/>
    <property type="match status" value="1"/>
</dbReference>
<keyword evidence="8 11" id="KW-1133">Transmembrane helix</keyword>
<comment type="pathway">
    <text evidence="2">Protein modification; protein glycosylation.</text>
</comment>
<comment type="subcellular location">
    <subcellularLocation>
        <location evidence="1">Membrane</location>
        <topology evidence="1">Single-pass type II membrane protein</topology>
    </subcellularLocation>
</comment>
<comment type="similarity">
    <text evidence="3">Belongs to the glycosyltransferase 7 family.</text>
</comment>
<dbReference type="GO" id="GO:0005794">
    <property type="term" value="C:Golgi apparatus"/>
    <property type="evidence" value="ECO:0007669"/>
    <property type="project" value="TreeGrafter"/>
</dbReference>